<comment type="caution">
    <text evidence="1">The sequence shown here is derived from an EMBL/GenBank/DDBJ whole genome shotgun (WGS) entry which is preliminary data.</text>
</comment>
<organism evidence="1 2">
    <name type="scientific">Orchesella cincta</name>
    <name type="common">Springtail</name>
    <name type="synonym">Podura cincta</name>
    <dbReference type="NCBI Taxonomy" id="48709"/>
    <lineage>
        <taxon>Eukaryota</taxon>
        <taxon>Metazoa</taxon>
        <taxon>Ecdysozoa</taxon>
        <taxon>Arthropoda</taxon>
        <taxon>Hexapoda</taxon>
        <taxon>Collembola</taxon>
        <taxon>Entomobryomorpha</taxon>
        <taxon>Entomobryoidea</taxon>
        <taxon>Orchesellidae</taxon>
        <taxon>Orchesellinae</taxon>
        <taxon>Orchesella</taxon>
    </lineage>
</organism>
<evidence type="ECO:0000313" key="1">
    <source>
        <dbReference type="EMBL" id="ODM87231.1"/>
    </source>
</evidence>
<dbReference type="InterPro" id="IPR032675">
    <property type="entry name" value="LRR_dom_sf"/>
</dbReference>
<dbReference type="Proteomes" id="UP000094527">
    <property type="component" value="Unassembled WGS sequence"/>
</dbReference>
<proteinExistence type="predicted"/>
<dbReference type="EMBL" id="LJIJ01005832">
    <property type="protein sequence ID" value="ODM87231.1"/>
    <property type="molecule type" value="Genomic_DNA"/>
</dbReference>
<evidence type="ECO:0000313" key="2">
    <source>
        <dbReference type="Proteomes" id="UP000094527"/>
    </source>
</evidence>
<dbReference type="SUPFAM" id="SSF52047">
    <property type="entry name" value="RNI-like"/>
    <property type="match status" value="1"/>
</dbReference>
<dbReference type="AlphaFoldDB" id="A0A1D2M2U2"/>
<name>A0A1D2M2U2_ORCCI</name>
<reference evidence="1 2" key="1">
    <citation type="journal article" date="2016" name="Genome Biol. Evol.">
        <title>Gene Family Evolution Reflects Adaptation to Soil Environmental Stressors in the Genome of the Collembolan Orchesella cincta.</title>
        <authorList>
            <person name="Faddeeva-Vakhrusheva A."/>
            <person name="Derks M.F."/>
            <person name="Anvar S.Y."/>
            <person name="Agamennone V."/>
            <person name="Suring W."/>
            <person name="Smit S."/>
            <person name="van Straalen N.M."/>
            <person name="Roelofs D."/>
        </authorList>
    </citation>
    <scope>NUCLEOTIDE SEQUENCE [LARGE SCALE GENOMIC DNA]</scope>
    <source>
        <tissue evidence="1">Mixed pool</tissue>
    </source>
</reference>
<dbReference type="Gene3D" id="3.80.10.10">
    <property type="entry name" value="Ribonuclease Inhibitor"/>
    <property type="match status" value="1"/>
</dbReference>
<protein>
    <recommendedName>
        <fullName evidence="3">F-box domain-containing protein</fullName>
    </recommendedName>
</protein>
<gene>
    <name evidence="1" type="ORF">Ocin01_19451</name>
</gene>
<sequence length="342" mass="38889">MDNPTDSLPYLPPEMYEEIFSNVSGEDFLSVINANPDWDDLLWNRKNTALFPPRYLNPKICSLPSRHSNWKSAVDSTMARDPHKYFGRKYELYDGSEEFVNHMLRLQSGNPFLGKYLGLNLDDLQIPTVLERFGSHLETLTLASWIWSSHYSRRRFPTTKQLPSLNPNVRDLTLDIQMKYTEVPQIQPLRELPPLSQLSKLDISSCVCFHSIWSADYAPILETVIVEAYGATLSELTCTPNLFLIEGVQDLFPNLRKLEVSNYFGSLSNQQIGVLAGFHSTMLESLDVELTDEVNFSPEIVNVLANFPALKSLARIPMPRINDELGTISGIQKLTMLSNRCL</sequence>
<evidence type="ECO:0008006" key="3">
    <source>
        <dbReference type="Google" id="ProtNLM"/>
    </source>
</evidence>
<keyword evidence="2" id="KW-1185">Reference proteome</keyword>
<accession>A0A1D2M2U2</accession>